<reference evidence="2 3" key="1">
    <citation type="submission" date="2020-02" db="EMBL/GenBank/DDBJ databases">
        <title>Draft genome sequence of Haematococcus lacustris strain NIES-144.</title>
        <authorList>
            <person name="Morimoto D."/>
            <person name="Nakagawa S."/>
            <person name="Yoshida T."/>
            <person name="Sawayama S."/>
        </authorList>
    </citation>
    <scope>NUCLEOTIDE SEQUENCE [LARGE SCALE GENOMIC DNA]</scope>
    <source>
        <strain evidence="2 3">NIES-144</strain>
    </source>
</reference>
<feature type="compositionally biased region" description="Polar residues" evidence="1">
    <location>
        <begin position="86"/>
        <end position="95"/>
    </location>
</feature>
<organism evidence="2 3">
    <name type="scientific">Haematococcus lacustris</name>
    <name type="common">Green alga</name>
    <name type="synonym">Haematococcus pluvialis</name>
    <dbReference type="NCBI Taxonomy" id="44745"/>
    <lineage>
        <taxon>Eukaryota</taxon>
        <taxon>Viridiplantae</taxon>
        <taxon>Chlorophyta</taxon>
        <taxon>core chlorophytes</taxon>
        <taxon>Chlorophyceae</taxon>
        <taxon>CS clade</taxon>
        <taxon>Chlamydomonadales</taxon>
        <taxon>Haematococcaceae</taxon>
        <taxon>Haematococcus</taxon>
    </lineage>
</organism>
<name>A0A699ZJU1_HAELA</name>
<protein>
    <submittedName>
        <fullName evidence="2">Uncharacterized protein</fullName>
    </submittedName>
</protein>
<keyword evidence="3" id="KW-1185">Reference proteome</keyword>
<proteinExistence type="predicted"/>
<feature type="region of interest" description="Disordered" evidence="1">
    <location>
        <begin position="168"/>
        <end position="199"/>
    </location>
</feature>
<evidence type="ECO:0000313" key="3">
    <source>
        <dbReference type="Proteomes" id="UP000485058"/>
    </source>
</evidence>
<dbReference type="Proteomes" id="UP000485058">
    <property type="component" value="Unassembled WGS sequence"/>
</dbReference>
<dbReference type="EMBL" id="BLLF01002178">
    <property type="protein sequence ID" value="GFH23037.1"/>
    <property type="molecule type" value="Genomic_DNA"/>
</dbReference>
<sequence>MHPLSGVGQSCPVLGLGLTTAVRWRDWPFERLAPAGQGQHSRIMGMADEPCKKPTSLRQTALRQPCEGALWWCPCEVPFGGARVSDTQWRSTAGNRGSGPVPRGKSHVHKPPQAPRSSQAQGNAAEAKLAPQPGRWLDRDCNAALNMQRIGLSRWRPLELCYWPEQGKLPVKGKEYPGLGYKPRQNRPSQAQQPPAEAQ</sequence>
<comment type="caution">
    <text evidence="2">The sequence shown here is derived from an EMBL/GenBank/DDBJ whole genome shotgun (WGS) entry which is preliminary data.</text>
</comment>
<accession>A0A699ZJU1</accession>
<feature type="region of interest" description="Disordered" evidence="1">
    <location>
        <begin position="86"/>
        <end position="131"/>
    </location>
</feature>
<evidence type="ECO:0000313" key="2">
    <source>
        <dbReference type="EMBL" id="GFH23037.1"/>
    </source>
</evidence>
<evidence type="ECO:0000256" key="1">
    <source>
        <dbReference type="SAM" id="MobiDB-lite"/>
    </source>
</evidence>
<dbReference type="AlphaFoldDB" id="A0A699ZJU1"/>
<feature type="compositionally biased region" description="Low complexity" evidence="1">
    <location>
        <begin position="188"/>
        <end position="199"/>
    </location>
</feature>
<gene>
    <name evidence="2" type="ORF">HaLaN_20585</name>
</gene>